<dbReference type="Proteomes" id="UP001165960">
    <property type="component" value="Unassembled WGS sequence"/>
</dbReference>
<keyword evidence="2" id="KW-1185">Reference proteome</keyword>
<protein>
    <submittedName>
        <fullName evidence="1">Uncharacterized protein</fullName>
    </submittedName>
</protein>
<reference evidence="1" key="1">
    <citation type="submission" date="2022-04" db="EMBL/GenBank/DDBJ databases">
        <title>Genome of the entomopathogenic fungus Entomophthora muscae.</title>
        <authorList>
            <person name="Elya C."/>
            <person name="Lovett B.R."/>
            <person name="Lee E."/>
            <person name="Macias A.M."/>
            <person name="Hajek A.E."/>
            <person name="De Bivort B.L."/>
            <person name="Kasson M.T."/>
            <person name="De Fine Licht H.H."/>
            <person name="Stajich J.E."/>
        </authorList>
    </citation>
    <scope>NUCLEOTIDE SEQUENCE</scope>
    <source>
        <strain evidence="1">Berkeley</strain>
    </source>
</reference>
<evidence type="ECO:0000313" key="2">
    <source>
        <dbReference type="Proteomes" id="UP001165960"/>
    </source>
</evidence>
<comment type="caution">
    <text evidence="1">The sequence shown here is derived from an EMBL/GenBank/DDBJ whole genome shotgun (WGS) entry which is preliminary data.</text>
</comment>
<name>A0ACC2S2T3_9FUNG</name>
<proteinExistence type="predicted"/>
<gene>
    <name evidence="1" type="ORF">DSO57_1030340</name>
</gene>
<sequence length="133" mass="15019">MFGLDKWFSPYWKGGSQYLLWIQQYFSAYYQAWHFFSPQTPRLGTGFGTNPSLIQTADALEIKDARVDFPMMGPSKRCNQLPNKGKETPTIGFMSLMSTLSQSEPAPEGSVSQRAAPRVFLHTIRAVLPLLKI</sequence>
<accession>A0ACC2S2T3</accession>
<dbReference type="EMBL" id="QTSX02005887">
    <property type="protein sequence ID" value="KAJ9056692.1"/>
    <property type="molecule type" value="Genomic_DNA"/>
</dbReference>
<organism evidence="1 2">
    <name type="scientific">Entomophthora muscae</name>
    <dbReference type="NCBI Taxonomy" id="34485"/>
    <lineage>
        <taxon>Eukaryota</taxon>
        <taxon>Fungi</taxon>
        <taxon>Fungi incertae sedis</taxon>
        <taxon>Zoopagomycota</taxon>
        <taxon>Entomophthoromycotina</taxon>
        <taxon>Entomophthoromycetes</taxon>
        <taxon>Entomophthorales</taxon>
        <taxon>Entomophthoraceae</taxon>
        <taxon>Entomophthora</taxon>
    </lineage>
</organism>
<evidence type="ECO:0000313" key="1">
    <source>
        <dbReference type="EMBL" id="KAJ9056692.1"/>
    </source>
</evidence>